<dbReference type="InterPro" id="IPR027934">
    <property type="entry name" value="CES_Znf_RING"/>
</dbReference>
<comment type="caution">
    <text evidence="20">Lacks conserved residue(s) required for the propagation of feature annotation.</text>
</comment>
<evidence type="ECO:0000256" key="18">
    <source>
        <dbReference type="PIRSR" id="PIRSR605150-2"/>
    </source>
</evidence>
<evidence type="ECO:0000256" key="2">
    <source>
        <dbReference type="ARBA" id="ARBA00004651"/>
    </source>
</evidence>
<dbReference type="Gene3D" id="3.90.550.10">
    <property type="entry name" value="Spore Coat Polysaccharide Biosynthesis Protein SpsA, Chain A"/>
    <property type="match status" value="1"/>
</dbReference>
<dbReference type="GO" id="GO:0030244">
    <property type="term" value="P:cellulose biosynthetic process"/>
    <property type="evidence" value="ECO:0007669"/>
    <property type="project" value="UniProtKB-KW"/>
</dbReference>
<keyword evidence="8 20" id="KW-0812">Transmembrane</keyword>
<evidence type="ECO:0000256" key="16">
    <source>
        <dbReference type="ARBA" id="ARBA00023316"/>
    </source>
</evidence>
<evidence type="ECO:0000256" key="21">
    <source>
        <dbReference type="SAM" id="MobiDB-lite"/>
    </source>
</evidence>
<dbReference type="EMBL" id="AC241295">
    <property type="protein sequence ID" value="AHX74221.2"/>
    <property type="molecule type" value="Genomic_DNA"/>
</dbReference>
<dbReference type="GO" id="GO:0005886">
    <property type="term" value="C:plasma membrane"/>
    <property type="evidence" value="ECO:0007669"/>
    <property type="project" value="UniProtKB-SubCell"/>
</dbReference>
<dbReference type="Pfam" id="PF14569">
    <property type="entry name" value="zf-UDP"/>
    <property type="match status" value="1"/>
</dbReference>
<comment type="cofactor">
    <cofactor evidence="20">
        <name>Zn(2+)</name>
        <dbReference type="ChEBI" id="CHEBI:29105"/>
    </cofactor>
    <text evidence="20">Binds 2 Zn(2+) ions per subunit.</text>
</comment>
<keyword evidence="13 20" id="KW-1133">Transmembrane helix</keyword>
<feature type="transmembrane region" description="Helical" evidence="20">
    <location>
        <begin position="825"/>
        <end position="846"/>
    </location>
</feature>
<comment type="similarity">
    <text evidence="4 20">Belongs to the glycosyltransferase 2 family. Plant cellulose synthase subfamily.</text>
</comment>
<keyword evidence="11 20" id="KW-0862">Zinc</keyword>
<evidence type="ECO:0000256" key="20">
    <source>
        <dbReference type="RuleBase" id="RU361116"/>
    </source>
</evidence>
<feature type="binding site" evidence="19">
    <location>
        <position position="501"/>
    </location>
    <ligand>
        <name>Mn(2+)</name>
        <dbReference type="ChEBI" id="CHEBI:29035"/>
    </ligand>
</feature>
<evidence type="ECO:0000313" key="23">
    <source>
        <dbReference type="EMBL" id="AHX74221.2"/>
    </source>
</evidence>
<evidence type="ECO:0000256" key="12">
    <source>
        <dbReference type="ARBA" id="ARBA00022916"/>
    </source>
</evidence>
<evidence type="ECO:0000256" key="19">
    <source>
        <dbReference type="PIRSR" id="PIRSR605150-3"/>
    </source>
</evidence>
<name>A0A023SHM6_PINTA</name>
<keyword evidence="9 20" id="KW-0479">Metal-binding</keyword>
<evidence type="ECO:0000256" key="15">
    <source>
        <dbReference type="ARBA" id="ARBA00023211"/>
    </source>
</evidence>
<evidence type="ECO:0000256" key="1">
    <source>
        <dbReference type="ARBA" id="ARBA00001936"/>
    </source>
</evidence>
<reference evidence="23" key="1">
    <citation type="submission" date="2010-06" db="EMBL/GenBank/DDBJ databases">
        <title>Advancing pine genomics through targeted and random BAC sequencing.</title>
        <authorList>
            <consortium name="DOE Joint Genome Institute/HudsonAlpha Genome Sequencing Center"/>
            <person name="Peterson D.G."/>
            <person name="Dean J."/>
            <person name="Nelson C.D."/>
            <person name="Sederoff R."/>
            <person name="Magbanua Z."/>
            <person name="Perera D."/>
            <person name="Arick M.II."/>
            <person name="Nairn J."/>
            <person name="Rokshar D."/>
            <person name="Schmutz J."/>
            <person name="Grimwood J."/>
        </authorList>
    </citation>
    <scope>NUCLEOTIDE SEQUENCE</scope>
</reference>
<dbReference type="CDD" id="cd16617">
    <property type="entry name" value="mRING-HC-C4C4_CesA"/>
    <property type="match status" value="1"/>
</dbReference>
<proteinExistence type="inferred from homology"/>
<keyword evidence="7 20" id="KW-0808">Transferase</keyword>
<evidence type="ECO:0000256" key="10">
    <source>
        <dbReference type="ARBA" id="ARBA00022771"/>
    </source>
</evidence>
<dbReference type="GO" id="GO:0016760">
    <property type="term" value="F:cellulose synthase (UDP-forming) activity"/>
    <property type="evidence" value="ECO:0007669"/>
    <property type="project" value="UniProtKB-EC"/>
</dbReference>
<comment type="catalytic activity">
    <reaction evidence="17 20">
        <text>[(1-&gt;4)-beta-D-glucosyl](n) + UDP-alpha-D-glucose = [(1-&gt;4)-beta-D-glucosyl](n+1) + UDP + H(+)</text>
        <dbReference type="Rhea" id="RHEA:19929"/>
        <dbReference type="Rhea" id="RHEA-COMP:10033"/>
        <dbReference type="Rhea" id="RHEA-COMP:10034"/>
        <dbReference type="ChEBI" id="CHEBI:15378"/>
        <dbReference type="ChEBI" id="CHEBI:18246"/>
        <dbReference type="ChEBI" id="CHEBI:58223"/>
        <dbReference type="ChEBI" id="CHEBI:58885"/>
        <dbReference type="EC" id="2.4.1.12"/>
    </reaction>
</comment>
<evidence type="ECO:0000256" key="13">
    <source>
        <dbReference type="ARBA" id="ARBA00022989"/>
    </source>
</evidence>
<feature type="binding site" evidence="19">
    <location>
        <position position="477"/>
    </location>
    <ligand>
        <name>Mn(2+)</name>
        <dbReference type="ChEBI" id="CHEBI:29035"/>
    </ligand>
</feature>
<dbReference type="Gene3D" id="3.30.40.10">
    <property type="entry name" value="Zinc/RING finger domain, C3HC4 (zinc finger)"/>
    <property type="match status" value="1"/>
</dbReference>
<evidence type="ECO:0000256" key="9">
    <source>
        <dbReference type="ARBA" id="ARBA00022723"/>
    </source>
</evidence>
<dbReference type="PANTHER" id="PTHR13301">
    <property type="entry name" value="X-BOX TRANSCRIPTION FACTOR-RELATED"/>
    <property type="match status" value="1"/>
</dbReference>
<feature type="binding site" evidence="18">
    <location>
        <position position="293"/>
    </location>
    <ligand>
        <name>UDP-alpha-D-glucose</name>
        <dbReference type="ChEBI" id="CHEBI:58885"/>
    </ligand>
</feature>
<evidence type="ECO:0000256" key="7">
    <source>
        <dbReference type="ARBA" id="ARBA00022679"/>
    </source>
</evidence>
<evidence type="ECO:0000256" key="5">
    <source>
        <dbReference type="ARBA" id="ARBA00022475"/>
    </source>
</evidence>
<feature type="binding site" evidence="18">
    <location>
        <position position="476"/>
    </location>
    <ligand>
        <name>UDP-alpha-D-glucose</name>
        <dbReference type="ChEBI" id="CHEBI:58885"/>
    </ligand>
</feature>
<dbReference type="FunFam" id="3.90.550.10:FF:000009">
    <property type="entry name" value="Cellulose synthase"/>
    <property type="match status" value="1"/>
</dbReference>
<evidence type="ECO:0000259" key="22">
    <source>
        <dbReference type="Pfam" id="PF14569"/>
    </source>
</evidence>
<feature type="binding site" evidence="18">
    <location>
        <position position="287"/>
    </location>
    <ligand>
        <name>UDP-alpha-D-glucose</name>
        <dbReference type="ChEBI" id="CHEBI:58885"/>
    </ligand>
</feature>
<feature type="binding site" evidence="18">
    <location>
        <position position="294"/>
    </location>
    <ligand>
        <name>UDP-alpha-D-glucose</name>
        <dbReference type="ChEBI" id="CHEBI:58885"/>
    </ligand>
</feature>
<protein>
    <recommendedName>
        <fullName evidence="20">Cellulose synthase</fullName>
        <ecNumber evidence="20">2.4.1.12</ecNumber>
    </recommendedName>
</protein>
<feature type="domain" description="Cellulose synthase RING-type zinc finger" evidence="22">
    <location>
        <begin position="26"/>
        <end position="96"/>
    </location>
</feature>
<feature type="transmembrane region" description="Helical" evidence="20">
    <location>
        <begin position="782"/>
        <end position="804"/>
    </location>
</feature>
<sequence length="936" mass="105339">MAMATPQRPDTLYSRLEHCVMASNGTMNSQVCQVCGDNVGVDANGEPFVACHDCGFPVCRPCQQYERDEASQCCLHCKAPYRRYEGGPADEVEENGDPNFEKVEATDYEGEGYRVDSFNDSEINNVETKDGNSKGVAWKERVESWKSKKSKKKTAASKTVNPGVEGIPEQTRDPEVEEAMMAEAGQPLSCIIPIPRTKLQPYRMVVIMRLIVLGLFFSYRVQNPVESAFGLWMTSVICEIWFALSWILDQFPKWNPINRETFTDRLSLRYERPGEPCELAAVDFFVSTVDPLKEPPLVTANTVLSILAVDYPVEKVSCYVSDDGAAMLTFETMSETAEFARKWVPFCKNFNIEPRAPEFYFSLKVDYLKDKVQPNFVKERRAMKREYEEYKVRINALVAKAQKTPDEGWIMQDGTAWPGNNTRDHPGMIQASSSLFPCSEVLVFLGHTGAHDVEGNELPRLVYVSREKRPGYQHHKKAGAMNALVRVSAVLTNAPYLLNLDCDHYVNNSKAVREAMCFMMDPEVGRNVCYVQFPQRFDGIDRSDRYANRNTVFFDINMKGLDGIQGPVYVGTGCCFNRQALYGYGPPAAARPKASRGCLPSLCCCCCCCPKSKTIDPKKSAPQEDLNAAIFNLQEMQSYDDYERQLLVSQRSFEKSFGQSSVFIASTLMDNGGVPESTNPASLIKEAIHVISCGYEEKTEWGKEACRMDLWFCDRRHSNRFQDALPRVALHLLHAQETSIQGLSNLASIYFMLLFISIIVTGVLELRWSGVSIEEWWRNEQFWVIGGVSAHFFAVFQGLLKVLAGIDTNFTVTAKASDDNEFGELYAFKWTTLLIPPTTLLVINLVGIVAGFSDALNNGYQSWGPLFGKLFFSVWVILHLYPFLKGLMGRQNRTPTIVVLWSILLASIFSLLWVKIDPFLGPAETPTLQKCMAIDC</sequence>
<feature type="region of interest" description="Disordered" evidence="21">
    <location>
        <begin position="148"/>
        <end position="169"/>
    </location>
</feature>
<feature type="transmembrane region" description="Helical" evidence="20">
    <location>
        <begin position="202"/>
        <end position="221"/>
    </location>
</feature>
<keyword evidence="12 20" id="KW-0135">Cellulose biosynthesis</keyword>
<keyword evidence="10 20" id="KW-0863">Zinc-finger</keyword>
<comment type="pathway">
    <text evidence="3 20">Glycan metabolism; plant cellulose biosynthesis.</text>
</comment>
<dbReference type="AlphaFoldDB" id="A0A023SHM6"/>
<keyword evidence="14 20" id="KW-0472">Membrane</keyword>
<dbReference type="SUPFAM" id="SSF53448">
    <property type="entry name" value="Nucleotide-diphospho-sugar transferases"/>
    <property type="match status" value="1"/>
</dbReference>
<evidence type="ECO:0000256" key="6">
    <source>
        <dbReference type="ARBA" id="ARBA00022676"/>
    </source>
</evidence>
<dbReference type="GO" id="GO:0071555">
    <property type="term" value="P:cell wall organization"/>
    <property type="evidence" value="ECO:0007669"/>
    <property type="project" value="UniProtKB-KW"/>
</dbReference>
<dbReference type="InterPro" id="IPR029044">
    <property type="entry name" value="Nucleotide-diphossugar_trans"/>
</dbReference>
<dbReference type="InterPro" id="IPR005150">
    <property type="entry name" value="Cellulose_synth"/>
</dbReference>
<dbReference type="Pfam" id="PF03552">
    <property type="entry name" value="Cellulose_synt"/>
    <property type="match status" value="2"/>
</dbReference>
<feature type="transmembrane region" description="Helical" evidence="20">
    <location>
        <begin position="896"/>
        <end position="916"/>
    </location>
</feature>
<feature type="transmembrane region" description="Helical" evidence="20">
    <location>
        <begin position="749"/>
        <end position="770"/>
    </location>
</feature>
<gene>
    <name evidence="23" type="primary">CesA1</name>
</gene>
<evidence type="ECO:0000256" key="14">
    <source>
        <dbReference type="ARBA" id="ARBA00023136"/>
    </source>
</evidence>
<evidence type="ECO:0000256" key="11">
    <source>
        <dbReference type="ARBA" id="ARBA00022833"/>
    </source>
</evidence>
<keyword evidence="5 20" id="KW-1003">Cell membrane</keyword>
<feature type="transmembrane region" description="Helical" evidence="20">
    <location>
        <begin position="866"/>
        <end position="884"/>
    </location>
</feature>
<evidence type="ECO:0000256" key="8">
    <source>
        <dbReference type="ARBA" id="ARBA00022692"/>
    </source>
</evidence>
<dbReference type="InterPro" id="IPR013083">
    <property type="entry name" value="Znf_RING/FYVE/PHD"/>
</dbReference>
<evidence type="ECO:0000256" key="4">
    <source>
        <dbReference type="ARBA" id="ARBA00007548"/>
    </source>
</evidence>
<evidence type="ECO:0000256" key="3">
    <source>
        <dbReference type="ARBA" id="ARBA00004768"/>
    </source>
</evidence>
<keyword evidence="16 20" id="KW-0961">Cell wall biogenesis/degradation</keyword>
<comment type="cofactor">
    <cofactor evidence="1">
        <name>Mn(2+)</name>
        <dbReference type="ChEBI" id="CHEBI:29035"/>
    </cofactor>
</comment>
<dbReference type="SUPFAM" id="SSF57850">
    <property type="entry name" value="RING/U-box"/>
    <property type="match status" value="1"/>
</dbReference>
<comment type="subcellular location">
    <subcellularLocation>
        <location evidence="2 20">Cell membrane</location>
        <topology evidence="2 20">Multi-pass membrane protein</topology>
    </subcellularLocation>
</comment>
<dbReference type="EC" id="2.4.1.12" evidence="20"/>
<keyword evidence="15" id="KW-0464">Manganese</keyword>
<evidence type="ECO:0000256" key="17">
    <source>
        <dbReference type="ARBA" id="ARBA00048682"/>
    </source>
</evidence>
<feature type="transmembrane region" description="Helical" evidence="20">
    <location>
        <begin position="227"/>
        <end position="248"/>
    </location>
</feature>
<feature type="binding site" evidence="18">
    <location>
        <position position="323"/>
    </location>
    <ligand>
        <name>UDP-alpha-D-glucose</name>
        <dbReference type="ChEBI" id="CHEBI:58885"/>
    </ligand>
</feature>
<reference evidence="23" key="2">
    <citation type="submission" date="2016-04" db="EMBL/GenBank/DDBJ databases">
        <authorList>
            <person name="Evans L.H."/>
            <person name="Alamgir A."/>
            <person name="Owens N."/>
            <person name="Weber N.D."/>
            <person name="Virtaneva K."/>
            <person name="Barbian K."/>
            <person name="Babar A."/>
            <person name="Rosenke K."/>
        </authorList>
    </citation>
    <scope>NUCLEOTIDE SEQUENCE</scope>
</reference>
<keyword evidence="6 20" id="KW-0328">Glycosyltransferase</keyword>
<accession>A0A023SHM6</accession>
<dbReference type="UniPathway" id="UPA00695"/>
<organism evidence="23">
    <name type="scientific">Pinus taeda</name>
    <name type="common">Loblolly pine</name>
    <dbReference type="NCBI Taxonomy" id="3352"/>
    <lineage>
        <taxon>Eukaryota</taxon>
        <taxon>Viridiplantae</taxon>
        <taxon>Streptophyta</taxon>
        <taxon>Embryophyta</taxon>
        <taxon>Tracheophyta</taxon>
        <taxon>Spermatophyta</taxon>
        <taxon>Pinopsida</taxon>
        <taxon>Pinidae</taxon>
        <taxon>Conifers I</taxon>
        <taxon>Pinales</taxon>
        <taxon>Pinaceae</taxon>
        <taxon>Pinus</taxon>
        <taxon>Pinus subgen. Pinus</taxon>
    </lineage>
</organism>
<dbReference type="GO" id="GO:0008270">
    <property type="term" value="F:zinc ion binding"/>
    <property type="evidence" value="ECO:0007669"/>
    <property type="project" value="UniProtKB-KW"/>
</dbReference>